<dbReference type="AlphaFoldDB" id="A0A4R7J8Y1"/>
<sequence>MTGSDDAPAFRASDADRDAVLGVLGEALANGRLTTEEFDERQNQALAARLLGDLPPLIQDLPEGRRLLARQQPEHPVSARPAGGENLPVRPGEGETSSSVAIMGGKTLLVPPGTPKLISYLLMGGDDVYLTDVMGPGVQFTIESWSMWAGNDIYVPSGVRVIDKMTNIMAGNDIAAEARGDGSNGTLILTGVNLMAGHDVKLDPGSRTELEE</sequence>
<evidence type="ECO:0000313" key="3">
    <source>
        <dbReference type="EMBL" id="TDT33744.1"/>
    </source>
</evidence>
<proteinExistence type="predicted"/>
<keyword evidence="4" id="KW-1185">Reference proteome</keyword>
<organism evidence="3 4">
    <name type="scientific">Naumannella halotolerans</name>
    <dbReference type="NCBI Taxonomy" id="993414"/>
    <lineage>
        <taxon>Bacteria</taxon>
        <taxon>Bacillati</taxon>
        <taxon>Actinomycetota</taxon>
        <taxon>Actinomycetes</taxon>
        <taxon>Propionibacteriales</taxon>
        <taxon>Propionibacteriaceae</taxon>
        <taxon>Naumannella</taxon>
    </lineage>
</organism>
<feature type="domain" description="DUF1707" evidence="2">
    <location>
        <begin position="11"/>
        <end position="62"/>
    </location>
</feature>
<feature type="region of interest" description="Disordered" evidence="1">
    <location>
        <begin position="71"/>
        <end position="98"/>
    </location>
</feature>
<evidence type="ECO:0000256" key="1">
    <source>
        <dbReference type="SAM" id="MobiDB-lite"/>
    </source>
</evidence>
<name>A0A4R7J8Y1_9ACTN</name>
<reference evidence="3 4" key="1">
    <citation type="submission" date="2019-03" db="EMBL/GenBank/DDBJ databases">
        <title>Genomic Encyclopedia of Archaeal and Bacterial Type Strains, Phase II (KMG-II): from individual species to whole genera.</title>
        <authorList>
            <person name="Goeker M."/>
        </authorList>
    </citation>
    <scope>NUCLEOTIDE SEQUENCE [LARGE SCALE GENOMIC DNA]</scope>
    <source>
        <strain evidence="3 4">DSM 24323</strain>
    </source>
</reference>
<dbReference type="RefSeq" id="WP_208292792.1">
    <property type="nucleotide sequence ID" value="NZ_SOAW01000001.1"/>
</dbReference>
<protein>
    <submittedName>
        <fullName evidence="3">Uncharacterized protein DUF1707</fullName>
    </submittedName>
</protein>
<dbReference type="PANTHER" id="PTHR40763">
    <property type="entry name" value="MEMBRANE PROTEIN-RELATED"/>
    <property type="match status" value="1"/>
</dbReference>
<comment type="caution">
    <text evidence="3">The sequence shown here is derived from an EMBL/GenBank/DDBJ whole genome shotgun (WGS) entry which is preliminary data.</text>
</comment>
<dbReference type="Pfam" id="PF08044">
    <property type="entry name" value="DUF1707"/>
    <property type="match status" value="1"/>
</dbReference>
<dbReference type="PANTHER" id="PTHR40763:SF5">
    <property type="entry name" value="MEMBRANE PROTEIN"/>
    <property type="match status" value="1"/>
</dbReference>
<evidence type="ECO:0000313" key="4">
    <source>
        <dbReference type="Proteomes" id="UP000295371"/>
    </source>
</evidence>
<dbReference type="InterPro" id="IPR012551">
    <property type="entry name" value="DUF1707_SHOCT-like"/>
</dbReference>
<gene>
    <name evidence="3" type="ORF">CLV29_1373</name>
</gene>
<accession>A0A4R7J8Y1</accession>
<evidence type="ECO:0000259" key="2">
    <source>
        <dbReference type="Pfam" id="PF08044"/>
    </source>
</evidence>
<dbReference type="Proteomes" id="UP000295371">
    <property type="component" value="Unassembled WGS sequence"/>
</dbReference>
<dbReference type="EMBL" id="SOAW01000001">
    <property type="protein sequence ID" value="TDT33744.1"/>
    <property type="molecule type" value="Genomic_DNA"/>
</dbReference>